<dbReference type="InterPro" id="IPR004089">
    <property type="entry name" value="MCPsignal_dom"/>
</dbReference>
<reference evidence="6" key="1">
    <citation type="submission" date="2018-06" db="EMBL/GenBank/DDBJ databases">
        <authorList>
            <person name="Zhirakovskaya E."/>
        </authorList>
    </citation>
    <scope>NUCLEOTIDE SEQUENCE</scope>
</reference>
<dbReference type="SMART" id="SM00304">
    <property type="entry name" value="HAMP"/>
    <property type="match status" value="2"/>
</dbReference>
<feature type="transmembrane region" description="Helical" evidence="3">
    <location>
        <begin position="172"/>
        <end position="194"/>
    </location>
</feature>
<comment type="similarity">
    <text evidence="2">Belongs to the methyl-accepting chemotaxis (MCP) protein family.</text>
</comment>
<evidence type="ECO:0000313" key="6">
    <source>
        <dbReference type="EMBL" id="VAX14314.1"/>
    </source>
</evidence>
<dbReference type="CDD" id="cd06225">
    <property type="entry name" value="HAMP"/>
    <property type="match status" value="1"/>
</dbReference>
<dbReference type="PRINTS" id="PR00260">
    <property type="entry name" value="CHEMTRNSDUCR"/>
</dbReference>
<evidence type="ECO:0000256" key="1">
    <source>
        <dbReference type="ARBA" id="ARBA00023224"/>
    </source>
</evidence>
<dbReference type="GO" id="GO:0004888">
    <property type="term" value="F:transmembrane signaling receptor activity"/>
    <property type="evidence" value="ECO:0007669"/>
    <property type="project" value="InterPro"/>
</dbReference>
<dbReference type="FunFam" id="1.10.287.950:FF:000001">
    <property type="entry name" value="Methyl-accepting chemotaxis sensory transducer"/>
    <property type="match status" value="1"/>
</dbReference>
<dbReference type="Gene3D" id="1.10.287.950">
    <property type="entry name" value="Methyl-accepting chemotaxis protein"/>
    <property type="match status" value="1"/>
</dbReference>
<sequence length="534" mass="57321">MTIQRQLLLMTLLVLLGLGTVIAVSGLAVHRLTDKFDRYEHILSDDKDLIDIKATALSVSRVDPILPETQDAMDKANGRIKRLLTGLHTSMRDKAMLTKLAGIAEQWGKYSKGIYGAIKIASDAPQDALNIPDAMYQLYLAPMTTQLDAMVSHNSVAEVQARNNIVGNIDTLFWSIALPLLMVGILVIFFIAAFSRRLKRGLKDIISSSEALAQGDLGIRIPVRTRDEIGQISQAINHFVDGISTILAEVRDASEHTRESAVHLNDLFVQLSTNTQSQSDEVMHISAAIEEMNNSITDTANSAVSATETTEQTSSSVKTGLATGQGTRQALAKINDAVTAAVNALQELDTAAQSIGTVSQIISNTAEQTNLLALNAAIEAARAGAHGRGFSVVADEVRLLAQRTTKSTSNILSTIDLTNRLLEQAKEAMNLVRDETELGVTAGERIESALSDINDSMETVAGRMQQIAAATEEQDNATGEITKSIETVASLAHHTRDEIESTHQCVGVLVSAADSVQTALSRFSRLPASNGSSL</sequence>
<protein>
    <submittedName>
        <fullName evidence="6">Methyl-accepting chemotaxis sensory transducer</fullName>
    </submittedName>
</protein>
<dbReference type="PROSITE" id="PS50111">
    <property type="entry name" value="CHEMOTAXIS_TRANSDUC_2"/>
    <property type="match status" value="1"/>
</dbReference>
<evidence type="ECO:0000259" key="4">
    <source>
        <dbReference type="PROSITE" id="PS50111"/>
    </source>
</evidence>
<proteinExistence type="inferred from homology"/>
<dbReference type="PANTHER" id="PTHR32089:SF112">
    <property type="entry name" value="LYSOZYME-LIKE PROTEIN-RELATED"/>
    <property type="match status" value="1"/>
</dbReference>
<organism evidence="6">
    <name type="scientific">hydrothermal vent metagenome</name>
    <dbReference type="NCBI Taxonomy" id="652676"/>
    <lineage>
        <taxon>unclassified sequences</taxon>
        <taxon>metagenomes</taxon>
        <taxon>ecological metagenomes</taxon>
    </lineage>
</organism>
<keyword evidence="3" id="KW-0472">Membrane</keyword>
<accession>A0A3B1BR35</accession>
<gene>
    <name evidence="6" type="ORF">MNBD_GAMMA24-46</name>
</gene>
<keyword evidence="3" id="KW-0812">Transmembrane</keyword>
<dbReference type="AlphaFoldDB" id="A0A3B1BR35"/>
<keyword evidence="1" id="KW-0807">Transducer</keyword>
<evidence type="ECO:0000259" key="5">
    <source>
        <dbReference type="PROSITE" id="PS50885"/>
    </source>
</evidence>
<feature type="domain" description="HAMP" evidence="5">
    <location>
        <begin position="196"/>
        <end position="248"/>
    </location>
</feature>
<dbReference type="GO" id="GO:0007165">
    <property type="term" value="P:signal transduction"/>
    <property type="evidence" value="ECO:0007669"/>
    <property type="project" value="UniProtKB-KW"/>
</dbReference>
<dbReference type="PANTHER" id="PTHR32089">
    <property type="entry name" value="METHYL-ACCEPTING CHEMOTAXIS PROTEIN MCPB"/>
    <property type="match status" value="1"/>
</dbReference>
<dbReference type="GO" id="GO:0016020">
    <property type="term" value="C:membrane"/>
    <property type="evidence" value="ECO:0007669"/>
    <property type="project" value="InterPro"/>
</dbReference>
<dbReference type="InterPro" id="IPR004090">
    <property type="entry name" value="Chemotax_Me-accpt_rcpt"/>
</dbReference>
<dbReference type="PROSITE" id="PS50885">
    <property type="entry name" value="HAMP"/>
    <property type="match status" value="1"/>
</dbReference>
<dbReference type="Pfam" id="PF00015">
    <property type="entry name" value="MCPsignal"/>
    <property type="match status" value="1"/>
</dbReference>
<dbReference type="SUPFAM" id="SSF58104">
    <property type="entry name" value="Methyl-accepting chemotaxis protein (MCP) signaling domain"/>
    <property type="match status" value="1"/>
</dbReference>
<dbReference type="GO" id="GO:0006935">
    <property type="term" value="P:chemotaxis"/>
    <property type="evidence" value="ECO:0007669"/>
    <property type="project" value="InterPro"/>
</dbReference>
<dbReference type="EMBL" id="UOFZ01000170">
    <property type="protein sequence ID" value="VAX14314.1"/>
    <property type="molecule type" value="Genomic_DNA"/>
</dbReference>
<name>A0A3B1BR35_9ZZZZ</name>
<feature type="domain" description="Methyl-accepting transducer" evidence="4">
    <location>
        <begin position="253"/>
        <end position="489"/>
    </location>
</feature>
<dbReference type="SMART" id="SM00283">
    <property type="entry name" value="MA"/>
    <property type="match status" value="1"/>
</dbReference>
<evidence type="ECO:0000256" key="2">
    <source>
        <dbReference type="ARBA" id="ARBA00029447"/>
    </source>
</evidence>
<dbReference type="Pfam" id="PF00672">
    <property type="entry name" value="HAMP"/>
    <property type="match status" value="1"/>
</dbReference>
<keyword evidence="3" id="KW-1133">Transmembrane helix</keyword>
<dbReference type="InterPro" id="IPR003660">
    <property type="entry name" value="HAMP_dom"/>
</dbReference>
<evidence type="ECO:0000256" key="3">
    <source>
        <dbReference type="SAM" id="Phobius"/>
    </source>
</evidence>